<evidence type="ECO:0000259" key="1">
    <source>
        <dbReference type="Pfam" id="PF11706"/>
    </source>
</evidence>
<accession>I2GRC8</accession>
<reference evidence="2 3" key="1">
    <citation type="journal article" date="2012" name="J. Bacteriol.">
        <title>Genome Sequence of the Filamentous Bacterium Fibrisoma limi BUZ 3T.</title>
        <authorList>
            <person name="Filippini M."/>
            <person name="Qi W."/>
            <person name="Jaenicke S."/>
            <person name="Goesmann A."/>
            <person name="Smits T.H."/>
            <person name="Bagheri H.C."/>
        </authorList>
    </citation>
    <scope>NUCLEOTIDE SEQUENCE [LARGE SCALE GENOMIC DNA]</scope>
    <source>
        <strain evidence="3">BUZ 3T</strain>
    </source>
</reference>
<dbReference type="InterPro" id="IPR021005">
    <property type="entry name" value="Znf_CGNR"/>
</dbReference>
<dbReference type="AlphaFoldDB" id="I2GRC8"/>
<dbReference type="Gene3D" id="1.10.3300.10">
    <property type="entry name" value="Jann2411-like domain"/>
    <property type="match status" value="1"/>
</dbReference>
<name>I2GRC8_9BACT</name>
<dbReference type="EMBL" id="CAIT01000009">
    <property type="protein sequence ID" value="CCH56456.1"/>
    <property type="molecule type" value="Genomic_DNA"/>
</dbReference>
<comment type="caution">
    <text evidence="2">The sequence shown here is derived from an EMBL/GenBank/DDBJ whole genome shotgun (WGS) entry which is preliminary data.</text>
</comment>
<dbReference type="PANTHER" id="PTHR35525:SF3">
    <property type="entry name" value="BLL6575 PROTEIN"/>
    <property type="match status" value="1"/>
</dbReference>
<evidence type="ECO:0000313" key="2">
    <source>
        <dbReference type="EMBL" id="CCH56456.1"/>
    </source>
</evidence>
<dbReference type="Pfam" id="PF07336">
    <property type="entry name" value="ABATE"/>
    <property type="match status" value="1"/>
</dbReference>
<feature type="domain" description="Zinc finger CGNR" evidence="1">
    <location>
        <begin position="161"/>
        <end position="201"/>
    </location>
</feature>
<dbReference type="Pfam" id="PF11706">
    <property type="entry name" value="zf-CGNR"/>
    <property type="match status" value="1"/>
</dbReference>
<evidence type="ECO:0000313" key="3">
    <source>
        <dbReference type="Proteomes" id="UP000009309"/>
    </source>
</evidence>
<gene>
    <name evidence="2" type="ORF">BN8_05795</name>
</gene>
<keyword evidence="3" id="KW-1185">Reference proteome</keyword>
<dbReference type="InterPro" id="IPR023286">
    <property type="entry name" value="ABATE_dom_sf"/>
</dbReference>
<dbReference type="RefSeq" id="WP_009285021.1">
    <property type="nucleotide sequence ID" value="NZ_CAIT01000009.1"/>
</dbReference>
<dbReference type="Proteomes" id="UP000009309">
    <property type="component" value="Unassembled WGS sequence"/>
</dbReference>
<dbReference type="InterPro" id="IPR010852">
    <property type="entry name" value="ABATE"/>
</dbReference>
<sequence length="208" mass="23797">MAKVSTITEMDLTGGAVCLDFVNTALEFDEPVERLHSYQDLLILSRRLSLLDDDTLAALERLAEDDPRQAERVLGKARQVRQSMLTVFSALVKGNPEDVTASALRAFNGDVNEALGKRGFSWQADKLMLSWERPNTELMLPVWIYSLSAYELLTTKDQKLIKQCGACAWFFLDETKNHRRKWCDMQTCGTNEKARRYYQRKKQARATP</sequence>
<protein>
    <recommendedName>
        <fullName evidence="1">Zinc finger CGNR domain-containing protein</fullName>
    </recommendedName>
</protein>
<dbReference type="SUPFAM" id="SSF160904">
    <property type="entry name" value="Jann2411-like"/>
    <property type="match status" value="1"/>
</dbReference>
<dbReference type="STRING" id="1185876.BN8_05795"/>
<organism evidence="2 3">
    <name type="scientific">Fibrisoma limi BUZ 3</name>
    <dbReference type="NCBI Taxonomy" id="1185876"/>
    <lineage>
        <taxon>Bacteria</taxon>
        <taxon>Pseudomonadati</taxon>
        <taxon>Bacteroidota</taxon>
        <taxon>Cytophagia</taxon>
        <taxon>Cytophagales</taxon>
        <taxon>Spirosomataceae</taxon>
        <taxon>Fibrisoma</taxon>
    </lineage>
</organism>
<dbReference type="OrthoDB" id="123307at2"/>
<proteinExistence type="predicted"/>
<dbReference type="PANTHER" id="PTHR35525">
    <property type="entry name" value="BLL6575 PROTEIN"/>
    <property type="match status" value="1"/>
</dbReference>
<dbReference type="eggNOG" id="COG5516">
    <property type="taxonomic scope" value="Bacteria"/>
</dbReference>